<feature type="domain" description="MHD" evidence="2">
    <location>
        <begin position="336"/>
        <end position="592"/>
    </location>
</feature>
<dbReference type="SUPFAM" id="SSF49384">
    <property type="entry name" value="Carbohydrate-binding domain"/>
    <property type="match status" value="1"/>
</dbReference>
<protein>
    <recommendedName>
        <fullName evidence="2">MHD domain-containing protein</fullName>
    </recommendedName>
</protein>
<keyword evidence="1" id="KW-0472">Membrane</keyword>
<name>A0A837HRP7_9BACT</name>
<feature type="transmembrane region" description="Helical" evidence="1">
    <location>
        <begin position="24"/>
        <end position="46"/>
    </location>
</feature>
<dbReference type="InterPro" id="IPR028565">
    <property type="entry name" value="MHD"/>
</dbReference>
<dbReference type="GO" id="GO:0030246">
    <property type="term" value="F:carbohydrate binding"/>
    <property type="evidence" value="ECO:0007669"/>
    <property type="project" value="InterPro"/>
</dbReference>
<evidence type="ECO:0000313" key="4">
    <source>
        <dbReference type="Proteomes" id="UP000033996"/>
    </source>
</evidence>
<evidence type="ECO:0000259" key="2">
    <source>
        <dbReference type="PROSITE" id="PS51072"/>
    </source>
</evidence>
<dbReference type="EMBL" id="LBWL01000031">
    <property type="protein sequence ID" value="KKR07047.1"/>
    <property type="molecule type" value="Genomic_DNA"/>
</dbReference>
<organism evidence="3 4">
    <name type="scientific">Candidatus Yanofskybacteria bacterium GW2011_GWD1_39_16</name>
    <dbReference type="NCBI Taxonomy" id="1619030"/>
    <lineage>
        <taxon>Bacteria</taxon>
        <taxon>Candidatus Yanofskyibacteriota</taxon>
    </lineage>
</organism>
<reference evidence="3 4" key="1">
    <citation type="journal article" date="2015" name="Nature">
        <title>rRNA introns, odd ribosomes, and small enigmatic genomes across a large radiation of phyla.</title>
        <authorList>
            <person name="Brown C.T."/>
            <person name="Hug L.A."/>
            <person name="Thomas B.C."/>
            <person name="Sharon I."/>
            <person name="Castelle C.J."/>
            <person name="Singh A."/>
            <person name="Wilkins M.J."/>
            <person name="Williams K.H."/>
            <person name="Banfield J.F."/>
        </authorList>
    </citation>
    <scope>NUCLEOTIDE SEQUENCE [LARGE SCALE GENOMIC DNA]</scope>
</reference>
<evidence type="ECO:0000256" key="1">
    <source>
        <dbReference type="SAM" id="Phobius"/>
    </source>
</evidence>
<evidence type="ECO:0000313" key="3">
    <source>
        <dbReference type="EMBL" id="KKR07047.1"/>
    </source>
</evidence>
<dbReference type="AlphaFoldDB" id="A0A837HRP7"/>
<keyword evidence="1" id="KW-0812">Transmembrane</keyword>
<comment type="caution">
    <text evidence="3">The sequence shown here is derived from an EMBL/GenBank/DDBJ whole genome shotgun (WGS) entry which is preliminary data.</text>
</comment>
<proteinExistence type="predicted"/>
<dbReference type="InterPro" id="IPR008965">
    <property type="entry name" value="CBM2/CBM3_carb-bd_dom_sf"/>
</dbReference>
<keyword evidence="1" id="KW-1133">Transmembrane helix</keyword>
<dbReference type="Proteomes" id="UP000033996">
    <property type="component" value="Unassembled WGS sequence"/>
</dbReference>
<gene>
    <name evidence="3" type="ORF">UT35_C0031G0001</name>
</gene>
<sequence length="592" mass="64063">MGSFQGQSNPVFPGKNHSIIGSKLLKWAILLALVLFIISIFIFWFGGPSFIESGVQLTVEGPTQAAVGDEVVYKVKYSNLTKSDLNNIKFTFSYPDKSVIIKDGKVSDTIKETFTLDNLTRGQSGEKEFKAFLGGNRGDIKIAKIVMDYQASGLKSKFEKTASLATTIVSLPIALTLSAPPNATNGQTISYVLDYRNESANDISDLRFEFDFPDGFSVNNSTPIFDAGSKQFLTIKNLNKGQGSRITIQGSIVGREGENKPITVALKRKLGDDFVNYEEASSFTSISNPLLGVDIYLNDSKDYSTYLGDDLNYTIRYSNSSNFNLIGLTMTVKLDGDMFDYSSLNAVGGYFDSNNNTVTWDSSVVPNFANLVPGKKGELNVKLRIKDRFGSGGTGTKNTLVKASAKLSSPNIPPGIDSDELAATTSLITKISTQPTFTQLAYYNDAAFGLSGPMPPIVGQETIYTVHWNLINPGNDVGDAIVTATLPVGVIWKGSSSVTAGQPDIIYSKNSSEVSWNIKNLPMGVGSTIPKYEAVFQISVRPTTAQRGGVIDLLKNVSFSGKDSFTKQVIIVRNSILTTGDTVDRPNDGDVK</sequence>
<dbReference type="PROSITE" id="PS51072">
    <property type="entry name" value="MHD"/>
    <property type="match status" value="1"/>
</dbReference>
<accession>A0A837HRP7</accession>